<organism evidence="4">
    <name type="scientific">Volvox carteri f. nagariensis</name>
    <dbReference type="NCBI Taxonomy" id="3068"/>
    <lineage>
        <taxon>Eukaryota</taxon>
        <taxon>Viridiplantae</taxon>
        <taxon>Chlorophyta</taxon>
        <taxon>core chlorophytes</taxon>
        <taxon>Chlorophyceae</taxon>
        <taxon>CS clade</taxon>
        <taxon>Chlamydomonadales</taxon>
        <taxon>Volvocaceae</taxon>
        <taxon>Volvox</taxon>
    </lineage>
</organism>
<feature type="domain" description="YHYH" evidence="2">
    <location>
        <begin position="107"/>
        <end position="196"/>
    </location>
</feature>
<accession>D8TJF7</accession>
<dbReference type="KEGG" id="vcn:VOLCADRAFT_103026"/>
<dbReference type="Proteomes" id="UP000001058">
    <property type="component" value="Unassembled WGS sequence"/>
</dbReference>
<dbReference type="InParanoid" id="D8TJF7"/>
<proteinExistence type="predicted"/>
<keyword evidence="1" id="KW-0732">Signal</keyword>
<protein>
    <recommendedName>
        <fullName evidence="2">YHYH domain-containing protein</fullName>
    </recommendedName>
</protein>
<evidence type="ECO:0000313" key="4">
    <source>
        <dbReference type="Proteomes" id="UP000001058"/>
    </source>
</evidence>
<dbReference type="RefSeq" id="XP_002946437.1">
    <property type="nucleotide sequence ID" value="XM_002946391.1"/>
</dbReference>
<dbReference type="eggNOG" id="ENOG502S1C2">
    <property type="taxonomic scope" value="Eukaryota"/>
</dbReference>
<dbReference type="EMBL" id="GL378324">
    <property type="protein sequence ID" value="EFJ52364.1"/>
    <property type="molecule type" value="Genomic_DNA"/>
</dbReference>
<evidence type="ECO:0000259" key="2">
    <source>
        <dbReference type="Pfam" id="PF14240"/>
    </source>
</evidence>
<reference evidence="3 4" key="1">
    <citation type="journal article" date="2010" name="Science">
        <title>Genomic analysis of organismal complexity in the multicellular green alga Volvox carteri.</title>
        <authorList>
            <person name="Prochnik S.E."/>
            <person name="Umen J."/>
            <person name="Nedelcu A.M."/>
            <person name="Hallmann A."/>
            <person name="Miller S.M."/>
            <person name="Nishii I."/>
            <person name="Ferris P."/>
            <person name="Kuo A."/>
            <person name="Mitros T."/>
            <person name="Fritz-Laylin L.K."/>
            <person name="Hellsten U."/>
            <person name="Chapman J."/>
            <person name="Simakov O."/>
            <person name="Rensing S.A."/>
            <person name="Terry A."/>
            <person name="Pangilinan J."/>
            <person name="Kapitonov V."/>
            <person name="Jurka J."/>
            <person name="Salamov A."/>
            <person name="Shapiro H."/>
            <person name="Schmutz J."/>
            <person name="Grimwood J."/>
            <person name="Lindquist E."/>
            <person name="Lucas S."/>
            <person name="Grigoriev I.V."/>
            <person name="Schmitt R."/>
            <person name="Kirk D."/>
            <person name="Rokhsar D.S."/>
        </authorList>
    </citation>
    <scope>NUCLEOTIDE SEQUENCE [LARGE SCALE GENOMIC DNA]</scope>
    <source>
        <strain evidence="4">f. Nagariensis / Eve</strain>
    </source>
</reference>
<feature type="signal peptide" evidence="1">
    <location>
        <begin position="1"/>
        <end position="23"/>
    </location>
</feature>
<dbReference type="Pfam" id="PF14240">
    <property type="entry name" value="YHYH"/>
    <property type="match status" value="1"/>
</dbReference>
<evidence type="ECO:0000313" key="3">
    <source>
        <dbReference type="EMBL" id="EFJ52364.1"/>
    </source>
</evidence>
<dbReference type="GeneID" id="9617432"/>
<sequence>MNSLGLLEMLALAFVIALPGLKALSLQPGAGGGSTLSACPSGNGQVVRLVSKTSTEYTVFFSGCPFYSPYNQTTPNTPAFQNKTVTFRITPVLSSTVTYVGIYASGTTSNSQKIMSTIGYTVTGIAMFSDADATGSDAYVNEGHTFDGCRGHAEMNGLYHFHTEPGSGCVYNETAGTHSPLLGIMYDSIPIYGALGDNGVPPTNLDECGGHTDTTYPFYHYHTTYNLKSPYLVKCLRGCIFNANGNPSIQQYNLVKTDATCVKAATQYDYSSFVNPLLSSSPVTTSSPPPPPSSAAACRWHAWLAAVLLVVCTLATQGFRTA</sequence>
<name>D8TJF7_VOLCA</name>
<keyword evidence="4" id="KW-1185">Reference proteome</keyword>
<dbReference type="OrthoDB" id="2151241at2759"/>
<evidence type="ECO:0000256" key="1">
    <source>
        <dbReference type="SAM" id="SignalP"/>
    </source>
</evidence>
<dbReference type="InterPro" id="IPR025924">
    <property type="entry name" value="YHYH_dom"/>
</dbReference>
<dbReference type="STRING" id="3068.D8TJF7"/>
<feature type="chain" id="PRO_5003123629" description="YHYH domain-containing protein" evidence="1">
    <location>
        <begin position="24"/>
        <end position="322"/>
    </location>
</feature>
<dbReference type="AlphaFoldDB" id="D8TJF7"/>
<gene>
    <name evidence="3" type="ORF">VOLCADRAFT_103026</name>
</gene>